<evidence type="ECO:0000256" key="2">
    <source>
        <dbReference type="ARBA" id="ARBA00022490"/>
    </source>
</evidence>
<dbReference type="GO" id="GO:0043565">
    <property type="term" value="F:sequence-specific DNA binding"/>
    <property type="evidence" value="ECO:0007669"/>
    <property type="project" value="InterPro"/>
</dbReference>
<feature type="domain" description="Response regulatory" evidence="10">
    <location>
        <begin position="3"/>
        <end position="119"/>
    </location>
</feature>
<evidence type="ECO:0000256" key="6">
    <source>
        <dbReference type="ARBA" id="ARBA00023125"/>
    </source>
</evidence>
<reference evidence="11 12" key="1">
    <citation type="submission" date="2018-08" db="EMBL/GenBank/DDBJ databases">
        <title>A genome reference for cultivated species of the human gut microbiota.</title>
        <authorList>
            <person name="Zou Y."/>
            <person name="Xue W."/>
            <person name="Luo G."/>
        </authorList>
    </citation>
    <scope>NUCLEOTIDE SEQUENCE [LARGE SCALE GENOMIC DNA]</scope>
    <source>
        <strain evidence="11 12">AF29-2</strain>
    </source>
</reference>
<dbReference type="SUPFAM" id="SSF46689">
    <property type="entry name" value="Homeodomain-like"/>
    <property type="match status" value="1"/>
</dbReference>
<dbReference type="Gene3D" id="3.40.50.2300">
    <property type="match status" value="1"/>
</dbReference>
<keyword evidence="3 8" id="KW-0597">Phosphoprotein</keyword>
<keyword evidence="6" id="KW-0238">DNA-binding</keyword>
<evidence type="ECO:0000256" key="4">
    <source>
        <dbReference type="ARBA" id="ARBA00023012"/>
    </source>
</evidence>
<dbReference type="PANTHER" id="PTHR42713">
    <property type="entry name" value="HISTIDINE KINASE-RELATED"/>
    <property type="match status" value="1"/>
</dbReference>
<organism evidence="11 12">
    <name type="scientific">Megamonas rupellensis</name>
    <dbReference type="NCBI Taxonomy" id="491921"/>
    <lineage>
        <taxon>Bacteria</taxon>
        <taxon>Bacillati</taxon>
        <taxon>Bacillota</taxon>
        <taxon>Negativicutes</taxon>
        <taxon>Selenomonadales</taxon>
        <taxon>Selenomonadaceae</taxon>
        <taxon>Megamonas</taxon>
    </lineage>
</organism>
<evidence type="ECO:0000256" key="1">
    <source>
        <dbReference type="ARBA" id="ARBA00004496"/>
    </source>
</evidence>
<gene>
    <name evidence="11" type="ORF">DWZ11_02975</name>
</gene>
<evidence type="ECO:0000313" key="12">
    <source>
        <dbReference type="Proteomes" id="UP000284662"/>
    </source>
</evidence>
<dbReference type="PROSITE" id="PS01124">
    <property type="entry name" value="HTH_ARAC_FAMILY_2"/>
    <property type="match status" value="1"/>
</dbReference>
<dbReference type="SMART" id="SM00342">
    <property type="entry name" value="HTH_ARAC"/>
    <property type="match status" value="1"/>
</dbReference>
<evidence type="ECO:0000256" key="3">
    <source>
        <dbReference type="ARBA" id="ARBA00022553"/>
    </source>
</evidence>
<dbReference type="GO" id="GO:0003700">
    <property type="term" value="F:DNA-binding transcription factor activity"/>
    <property type="evidence" value="ECO:0007669"/>
    <property type="project" value="InterPro"/>
</dbReference>
<dbReference type="Pfam" id="PF12833">
    <property type="entry name" value="HTH_18"/>
    <property type="match status" value="1"/>
</dbReference>
<evidence type="ECO:0000313" key="11">
    <source>
        <dbReference type="EMBL" id="RGQ07521.1"/>
    </source>
</evidence>
<dbReference type="SUPFAM" id="SSF52172">
    <property type="entry name" value="CheY-like"/>
    <property type="match status" value="1"/>
</dbReference>
<keyword evidence="4" id="KW-0902">Two-component regulatory system</keyword>
<dbReference type="Pfam" id="PF00072">
    <property type="entry name" value="Response_reg"/>
    <property type="match status" value="1"/>
</dbReference>
<dbReference type="EMBL" id="QRST01000003">
    <property type="protein sequence ID" value="RGQ07521.1"/>
    <property type="molecule type" value="Genomic_DNA"/>
</dbReference>
<dbReference type="PANTHER" id="PTHR42713:SF3">
    <property type="entry name" value="TRANSCRIPTIONAL REGULATORY PROTEIN HPTR"/>
    <property type="match status" value="1"/>
</dbReference>
<comment type="caution">
    <text evidence="11">The sequence shown here is derived from an EMBL/GenBank/DDBJ whole genome shotgun (WGS) entry which is preliminary data.</text>
</comment>
<dbReference type="InterPro" id="IPR011006">
    <property type="entry name" value="CheY-like_superfamily"/>
</dbReference>
<dbReference type="InterPro" id="IPR001789">
    <property type="entry name" value="Sig_transdc_resp-reg_receiver"/>
</dbReference>
<dbReference type="RefSeq" id="WP_117976206.1">
    <property type="nucleotide sequence ID" value="NZ_QRST01000003.1"/>
</dbReference>
<dbReference type="CDD" id="cd17536">
    <property type="entry name" value="REC_YesN-like"/>
    <property type="match status" value="1"/>
</dbReference>
<dbReference type="GO" id="GO:0005737">
    <property type="term" value="C:cytoplasm"/>
    <property type="evidence" value="ECO:0007669"/>
    <property type="project" value="UniProtKB-SubCell"/>
</dbReference>
<dbReference type="AlphaFoldDB" id="A0A411ZXF6"/>
<dbReference type="Gene3D" id="1.10.10.60">
    <property type="entry name" value="Homeodomain-like"/>
    <property type="match status" value="2"/>
</dbReference>
<dbReference type="SMART" id="SM00448">
    <property type="entry name" value="REC"/>
    <property type="match status" value="1"/>
</dbReference>
<dbReference type="InterPro" id="IPR018060">
    <property type="entry name" value="HTH_AraC"/>
</dbReference>
<keyword evidence="7" id="KW-0804">Transcription</keyword>
<keyword evidence="2" id="KW-0963">Cytoplasm</keyword>
<evidence type="ECO:0000259" key="10">
    <source>
        <dbReference type="PROSITE" id="PS50110"/>
    </source>
</evidence>
<evidence type="ECO:0000256" key="7">
    <source>
        <dbReference type="ARBA" id="ARBA00023163"/>
    </source>
</evidence>
<keyword evidence="5" id="KW-0805">Transcription regulation</keyword>
<name>A0A411ZXF6_9FIRM</name>
<dbReference type="Proteomes" id="UP000284662">
    <property type="component" value="Unassembled WGS sequence"/>
</dbReference>
<accession>A0A411ZXF6</accession>
<feature type="domain" description="HTH araC/xylS-type" evidence="9">
    <location>
        <begin position="154"/>
        <end position="251"/>
    </location>
</feature>
<protein>
    <submittedName>
        <fullName evidence="11">Response regulator</fullName>
    </submittedName>
</protein>
<proteinExistence type="predicted"/>
<dbReference type="PROSITE" id="PS50110">
    <property type="entry name" value="RESPONSE_REGULATORY"/>
    <property type="match status" value="1"/>
</dbReference>
<dbReference type="InterPro" id="IPR020449">
    <property type="entry name" value="Tscrpt_reg_AraC-type_HTH"/>
</dbReference>
<dbReference type="InterPro" id="IPR051552">
    <property type="entry name" value="HptR"/>
</dbReference>
<evidence type="ECO:0000256" key="5">
    <source>
        <dbReference type="ARBA" id="ARBA00023015"/>
    </source>
</evidence>
<evidence type="ECO:0000256" key="8">
    <source>
        <dbReference type="PROSITE-ProRule" id="PRU00169"/>
    </source>
</evidence>
<evidence type="ECO:0000259" key="9">
    <source>
        <dbReference type="PROSITE" id="PS01124"/>
    </source>
</evidence>
<dbReference type="GO" id="GO:0000160">
    <property type="term" value="P:phosphorelay signal transduction system"/>
    <property type="evidence" value="ECO:0007669"/>
    <property type="project" value="UniProtKB-KW"/>
</dbReference>
<comment type="subcellular location">
    <subcellularLocation>
        <location evidence="1">Cytoplasm</location>
    </subcellularLocation>
</comment>
<feature type="modified residue" description="4-aspartylphosphate" evidence="8">
    <location>
        <position position="54"/>
    </location>
</feature>
<dbReference type="InterPro" id="IPR009057">
    <property type="entry name" value="Homeodomain-like_sf"/>
</dbReference>
<dbReference type="PRINTS" id="PR00032">
    <property type="entry name" value="HTHARAC"/>
</dbReference>
<sequence length="254" mass="29758">MYNVLIVDDDFALRYILKRFHWKDYNFNIIAEASDGKEALEIINKSDIDLVITDIRMPGMDGIELISHINKRYPNICIILLSTYNDFEYAQQGIRHGILDYLTKPVNSDELIKALNRATDFLQNYTPKKEKVLSLSDSLPEYFYEGNKPDNLIVDICNLVLTNICNINLELVSNELQLSKDYICRVFKKKTNMSFLKYVTRVKMEYAKQLIIDNKYKTYEISSLLGYKTTDYFTKLFKNYTGFTPSEYRSSKIK</sequence>